<dbReference type="EMBL" id="AP023086">
    <property type="protein sequence ID" value="BCD99863.1"/>
    <property type="molecule type" value="Genomic_DNA"/>
</dbReference>
<accession>A0AAN1WLR2</accession>
<dbReference type="RefSeq" id="WP_236985163.1">
    <property type="nucleotide sequence ID" value="NZ_AP023086.1"/>
</dbReference>
<keyword evidence="2" id="KW-1185">Reference proteome</keyword>
<protein>
    <recommendedName>
        <fullName evidence="3">Transposase</fullName>
    </recommendedName>
</protein>
<proteinExistence type="predicted"/>
<sequence>MKRRTKAQWQALIEEQAQSGLTAVKFCKQHGINDKYFSLRKQALLKETPKGSGFAVARVSSSTSTIEVTAGNTIISLPASQPAAWVADFVKALA</sequence>
<dbReference type="Proteomes" id="UP001320119">
    <property type="component" value="Chromosome"/>
</dbReference>
<name>A0AAN1WLR2_9GAMM</name>
<evidence type="ECO:0008006" key="3">
    <source>
        <dbReference type="Google" id="ProtNLM"/>
    </source>
</evidence>
<evidence type="ECO:0000313" key="1">
    <source>
        <dbReference type="EMBL" id="BCD99863.1"/>
    </source>
</evidence>
<evidence type="ECO:0000313" key="2">
    <source>
        <dbReference type="Proteomes" id="UP001320119"/>
    </source>
</evidence>
<dbReference type="NCBIfam" id="NF047593">
    <property type="entry name" value="IS66_ISAeme5_TnpA"/>
    <property type="match status" value="1"/>
</dbReference>
<gene>
    <name evidence="1" type="ORF">MARGE09_P4065</name>
</gene>
<dbReference type="KEGG" id="marq:MARGE09_P4065"/>
<dbReference type="AlphaFoldDB" id="A0AAN1WLR2"/>
<reference evidence="1 2" key="1">
    <citation type="journal article" date="2022" name="IScience">
        <title>An ultrasensitive nanofiber-based assay for enzymatic hydrolysis and deep-sea microbial degradation of cellulose.</title>
        <authorList>
            <person name="Tsudome M."/>
            <person name="Tachioka M."/>
            <person name="Miyazaki M."/>
            <person name="Uchimura K."/>
            <person name="Tsuda M."/>
            <person name="Takaki Y."/>
            <person name="Deguchi S."/>
        </authorList>
    </citation>
    <scope>NUCLEOTIDE SEQUENCE [LARGE SCALE GENOMIC DNA]</scope>
    <source>
        <strain evidence="1 2">GE09</strain>
    </source>
</reference>
<organism evidence="1 2">
    <name type="scientific">Marinagarivorans cellulosilyticus</name>
    <dbReference type="NCBI Taxonomy" id="2721545"/>
    <lineage>
        <taxon>Bacteria</taxon>
        <taxon>Pseudomonadati</taxon>
        <taxon>Pseudomonadota</taxon>
        <taxon>Gammaproteobacteria</taxon>
        <taxon>Cellvibrionales</taxon>
        <taxon>Cellvibrionaceae</taxon>
        <taxon>Marinagarivorans</taxon>
    </lineage>
</organism>